<accession>W9NU16</accession>
<dbReference type="HOGENOM" id="CLU_144283_0_0_1"/>
<proteinExistence type="predicted"/>
<evidence type="ECO:0008006" key="2">
    <source>
        <dbReference type="Google" id="ProtNLM"/>
    </source>
</evidence>
<dbReference type="OrthoDB" id="5216128at2759"/>
<reference evidence="1" key="2">
    <citation type="submission" date="2012-05" db="EMBL/GenBank/DDBJ databases">
        <title>Annotation of the Genome Sequence of Fusarium oxysporum HDV247.</title>
        <authorList>
            <consortium name="The Broad Institute Genomics Platform"/>
            <person name="Ma L.-J."/>
            <person name="Corby-Kistler H."/>
            <person name="Broz K."/>
            <person name="Gale L.R."/>
            <person name="Jonkers W."/>
            <person name="O'Donnell K."/>
            <person name="Ploetz R."/>
            <person name="Steinberg C."/>
            <person name="Schwartz D.C."/>
            <person name="VanEtten H."/>
            <person name="Zhou S."/>
            <person name="Young S.K."/>
            <person name="Zeng Q."/>
            <person name="Gargeya S."/>
            <person name="Fitzgerald M."/>
            <person name="Abouelleil A."/>
            <person name="Alvarado L."/>
            <person name="Chapman S.B."/>
            <person name="Gainer-Dewar J."/>
            <person name="Goldberg J."/>
            <person name="Griggs A."/>
            <person name="Gujja S."/>
            <person name="Hansen M."/>
            <person name="Howarth C."/>
            <person name="Imamovic A."/>
            <person name="Ireland A."/>
            <person name="Larimer J."/>
            <person name="McCowan C."/>
            <person name="Murphy C."/>
            <person name="Pearson M."/>
            <person name="Poon T.W."/>
            <person name="Priest M."/>
            <person name="Roberts A."/>
            <person name="Saif S."/>
            <person name="Shea T."/>
            <person name="Sykes S."/>
            <person name="Wortman J."/>
            <person name="Nusbaum C."/>
            <person name="Birren B."/>
        </authorList>
    </citation>
    <scope>NUCLEOTIDE SEQUENCE</scope>
    <source>
        <strain evidence="1">HDV247</strain>
    </source>
</reference>
<protein>
    <recommendedName>
        <fullName evidence="2">Integral membrane protein</fullName>
    </recommendedName>
</protein>
<reference evidence="1" key="1">
    <citation type="submission" date="2011-10" db="EMBL/GenBank/DDBJ databases">
        <title>The Genome Sequence of Fusarium oxysporum HDV247.</title>
        <authorList>
            <consortium name="The Broad Institute Genome Sequencing Platform"/>
            <person name="Ma L.-J."/>
            <person name="Gale L.R."/>
            <person name="Schwartz D.C."/>
            <person name="Zhou S."/>
            <person name="Corby-Kistler H."/>
            <person name="Young S.K."/>
            <person name="Zeng Q."/>
            <person name="Gargeya S."/>
            <person name="Fitzgerald M."/>
            <person name="Haas B."/>
            <person name="Abouelleil A."/>
            <person name="Alvarado L."/>
            <person name="Arachchi H.M."/>
            <person name="Berlin A."/>
            <person name="Brown A."/>
            <person name="Chapman S.B."/>
            <person name="Chen Z."/>
            <person name="Dunbar C."/>
            <person name="Freedman E."/>
            <person name="Gearin G."/>
            <person name="Goldberg J."/>
            <person name="Griggs A."/>
            <person name="Gujja S."/>
            <person name="Heiman D."/>
            <person name="Howarth C."/>
            <person name="Larson L."/>
            <person name="Lui A."/>
            <person name="MacDonald P.J.P."/>
            <person name="Montmayeur A."/>
            <person name="Murphy C."/>
            <person name="Neiman D."/>
            <person name="Pearson M."/>
            <person name="Priest M."/>
            <person name="Roberts A."/>
            <person name="Saif S."/>
            <person name="Shea T."/>
            <person name="Shenoy N."/>
            <person name="Sisk P."/>
            <person name="Stolte C."/>
            <person name="Sykes S."/>
            <person name="Wortman J."/>
            <person name="Nusbaum C."/>
            <person name="Birren B."/>
        </authorList>
    </citation>
    <scope>NUCLEOTIDE SEQUENCE [LARGE SCALE GENOMIC DNA]</scope>
    <source>
        <strain evidence="1">HDV247</strain>
    </source>
</reference>
<dbReference type="AlphaFoldDB" id="W9NU16"/>
<name>W9NU16_FUSOX</name>
<gene>
    <name evidence="1" type="ORF">FOVG_14649</name>
</gene>
<dbReference type="Pfam" id="PF14087">
    <property type="entry name" value="DUF4267"/>
    <property type="match status" value="1"/>
</dbReference>
<dbReference type="Proteomes" id="UP000030751">
    <property type="component" value="Unassembled WGS sequence"/>
</dbReference>
<organism evidence="1">
    <name type="scientific">Fusarium oxysporum f. sp. pisi HDV247</name>
    <dbReference type="NCBI Taxonomy" id="1080344"/>
    <lineage>
        <taxon>Eukaryota</taxon>
        <taxon>Fungi</taxon>
        <taxon>Dikarya</taxon>
        <taxon>Ascomycota</taxon>
        <taxon>Pezizomycotina</taxon>
        <taxon>Sordariomycetes</taxon>
        <taxon>Hypocreomycetidae</taxon>
        <taxon>Hypocreales</taxon>
        <taxon>Nectriaceae</taxon>
        <taxon>Fusarium</taxon>
        <taxon>Fusarium oxysporum species complex</taxon>
    </lineage>
</organism>
<sequence length="126" mass="14064">MSFIYLNRATHVVSLIPALFGINLLTRPEATLQSFQYPIPTDPEARKLVRGITRIYGCRNLVISFLFFNISLTGDRKLLSLGYLGALAMCVTDGLVARNVVGHGEWQHWSFAPLCIGLLIGLNWQT</sequence>
<dbReference type="EMBL" id="JH650982">
    <property type="protein sequence ID" value="EXA34216.1"/>
    <property type="molecule type" value="Genomic_DNA"/>
</dbReference>
<dbReference type="InterPro" id="IPR025363">
    <property type="entry name" value="DUF4267"/>
</dbReference>
<evidence type="ECO:0000313" key="1">
    <source>
        <dbReference type="EMBL" id="EXA34216.1"/>
    </source>
</evidence>